<comment type="similarity">
    <text evidence="2">Belongs to the CALHM family.</text>
</comment>
<evidence type="ECO:0000256" key="4">
    <source>
        <dbReference type="ARBA" id="ARBA00022692"/>
    </source>
</evidence>
<dbReference type="Proteomes" id="UP000008672">
    <property type="component" value="Unassembled WGS sequence"/>
</dbReference>
<keyword evidence="4 9" id="KW-0812">Transmembrane</keyword>
<keyword evidence="3" id="KW-0813">Transport</keyword>
<gene>
    <name evidence="10" type="primary">LOC102354918</name>
</gene>
<dbReference type="KEGG" id="lcm:102354918"/>
<dbReference type="GO" id="GO:1904669">
    <property type="term" value="P:ATP export"/>
    <property type="evidence" value="ECO:0007669"/>
    <property type="project" value="UniProtKB-ARBA"/>
</dbReference>
<evidence type="ECO:0000256" key="3">
    <source>
        <dbReference type="ARBA" id="ARBA00022448"/>
    </source>
</evidence>
<dbReference type="Bgee" id="ENSLACG00000022571">
    <property type="expression patterns" value="Expressed in muscle tissue"/>
</dbReference>
<evidence type="ECO:0000256" key="8">
    <source>
        <dbReference type="ARBA" id="ARBA00023303"/>
    </source>
</evidence>
<dbReference type="PANTHER" id="PTHR32261:SF7">
    <property type="entry name" value="CALCIUM HOMEOSTASIS MODULATOR PROTEIN 3"/>
    <property type="match status" value="1"/>
</dbReference>
<keyword evidence="7 9" id="KW-0472">Membrane</keyword>
<keyword evidence="5 9" id="KW-1133">Transmembrane helix</keyword>
<accession>M3XHX3</accession>
<dbReference type="AlphaFoldDB" id="M3XHX3"/>
<keyword evidence="11" id="KW-1185">Reference proteome</keyword>
<keyword evidence="6" id="KW-0406">Ion transport</keyword>
<dbReference type="GeneTree" id="ENSGT01030000234610"/>
<evidence type="ECO:0000256" key="7">
    <source>
        <dbReference type="ARBA" id="ARBA00023136"/>
    </source>
</evidence>
<dbReference type="InterPro" id="IPR029569">
    <property type="entry name" value="CALHM"/>
</dbReference>
<dbReference type="PANTHER" id="PTHR32261">
    <property type="entry name" value="CALCIUM HOMEOSTASIS MODULATOR PROTEIN"/>
    <property type="match status" value="1"/>
</dbReference>
<evidence type="ECO:0000256" key="1">
    <source>
        <dbReference type="ARBA" id="ARBA00004141"/>
    </source>
</evidence>
<evidence type="ECO:0008006" key="12">
    <source>
        <dbReference type="Google" id="ProtNLM"/>
    </source>
</evidence>
<dbReference type="InParanoid" id="M3XHX3"/>
<reference evidence="10" key="3">
    <citation type="submission" date="2025-09" db="UniProtKB">
        <authorList>
            <consortium name="Ensembl"/>
        </authorList>
    </citation>
    <scope>IDENTIFICATION</scope>
</reference>
<organism evidence="10 11">
    <name type="scientific">Latimeria chalumnae</name>
    <name type="common">Coelacanth</name>
    <dbReference type="NCBI Taxonomy" id="7897"/>
    <lineage>
        <taxon>Eukaryota</taxon>
        <taxon>Metazoa</taxon>
        <taxon>Chordata</taxon>
        <taxon>Craniata</taxon>
        <taxon>Vertebrata</taxon>
        <taxon>Euteleostomi</taxon>
        <taxon>Coelacanthiformes</taxon>
        <taxon>Coelacanthidae</taxon>
        <taxon>Latimeria</taxon>
    </lineage>
</organism>
<feature type="transmembrane region" description="Helical" evidence="9">
    <location>
        <begin position="91"/>
        <end position="114"/>
    </location>
</feature>
<dbReference type="EMBL" id="AFYH01243208">
    <property type="status" value="NOT_ANNOTATED_CDS"/>
    <property type="molecule type" value="Genomic_DNA"/>
</dbReference>
<evidence type="ECO:0000256" key="6">
    <source>
        <dbReference type="ARBA" id="ARBA00023065"/>
    </source>
</evidence>
<keyword evidence="8" id="KW-0407">Ion channel</keyword>
<dbReference type="GO" id="GO:0005886">
    <property type="term" value="C:plasma membrane"/>
    <property type="evidence" value="ECO:0007669"/>
    <property type="project" value="TreeGrafter"/>
</dbReference>
<dbReference type="OrthoDB" id="5978124at2759"/>
<protein>
    <recommendedName>
        <fullName evidence="12">Calcium homeostasis modulator 3</fullName>
    </recommendedName>
</protein>
<dbReference type="Pfam" id="PF14798">
    <property type="entry name" value="Ca_hom_mod"/>
    <property type="match status" value="1"/>
</dbReference>
<evidence type="ECO:0000256" key="2">
    <source>
        <dbReference type="ARBA" id="ARBA00008497"/>
    </source>
</evidence>
<reference evidence="10" key="2">
    <citation type="submission" date="2025-08" db="UniProtKB">
        <authorList>
            <consortium name="Ensembl"/>
        </authorList>
    </citation>
    <scope>IDENTIFICATION</scope>
</reference>
<feature type="transmembrane region" description="Helical" evidence="9">
    <location>
        <begin position="181"/>
        <end position="199"/>
    </location>
</feature>
<evidence type="ECO:0000256" key="5">
    <source>
        <dbReference type="ARBA" id="ARBA00022989"/>
    </source>
</evidence>
<proteinExistence type="inferred from homology"/>
<dbReference type="EMBL" id="AFYH01243210">
    <property type="status" value="NOT_ANNOTATED_CDS"/>
    <property type="molecule type" value="Genomic_DNA"/>
</dbReference>
<evidence type="ECO:0000313" key="10">
    <source>
        <dbReference type="Ensembl" id="ENSLACP00000022329.1"/>
    </source>
</evidence>
<feature type="transmembrane region" description="Helical" evidence="9">
    <location>
        <begin position="12"/>
        <end position="31"/>
    </location>
</feature>
<dbReference type="GO" id="GO:0005261">
    <property type="term" value="F:monoatomic cation channel activity"/>
    <property type="evidence" value="ECO:0007669"/>
    <property type="project" value="TreeGrafter"/>
</dbReference>
<evidence type="ECO:0000313" key="11">
    <source>
        <dbReference type="Proteomes" id="UP000008672"/>
    </source>
</evidence>
<comment type="subcellular location">
    <subcellularLocation>
        <location evidence="1">Membrane</location>
        <topology evidence="1">Multi-pass membrane protein</topology>
    </subcellularLocation>
</comment>
<dbReference type="GeneID" id="102354918"/>
<reference evidence="11" key="1">
    <citation type="submission" date="2011-08" db="EMBL/GenBank/DDBJ databases">
        <title>The draft genome of Latimeria chalumnae.</title>
        <authorList>
            <person name="Di Palma F."/>
            <person name="Alfoldi J."/>
            <person name="Johnson J."/>
            <person name="Berlin A."/>
            <person name="Gnerre S."/>
            <person name="Jaffe D."/>
            <person name="MacCallum I."/>
            <person name="Young S."/>
            <person name="Walker B.J."/>
            <person name="Lander E."/>
            <person name="Lindblad-Toh K."/>
        </authorList>
    </citation>
    <scope>NUCLEOTIDE SEQUENCE [LARGE SCALE GENOMIC DNA]</scope>
    <source>
        <strain evidence="11">Wild caught</strain>
    </source>
</reference>
<name>M3XHX3_LATCH</name>
<evidence type="ECO:0000256" key="9">
    <source>
        <dbReference type="SAM" id="Phobius"/>
    </source>
</evidence>
<sequence length="303" mass="34731">MDRLLHSFQSSSGSLMNVLCAILALTSLGIYKSFKFICPCLPGGFNMLYGLGFMFVPPGIFLFCGLIANKHLQLMLEEWVRPTGRRNKNPAIIRGFFFASITRSLVAPIVWILLSLMDGKGPICAFSDSINPEQFKGLDNITAVDLYLLLSKVPCKTDPLIKRFPSARAVSRYIKAWSQSIGWTIVLVAIMLAALARILKPCFRNETALQNHYWSNYLDMEEKLFHKTCCMENYAFARKYIARFFRSMNTDAQSQLRPVLDEDDYQGNMMDLEQLDALLQSWHSNKPPLDVNLIYDRYRMEYL</sequence>
<dbReference type="Ensembl" id="ENSLACT00000026692.1">
    <property type="protein sequence ID" value="ENSLACP00000022329.1"/>
    <property type="gene ID" value="ENSLACG00000022571.1"/>
</dbReference>
<dbReference type="STRING" id="7897.ENSLACP00000022329"/>
<dbReference type="eggNOG" id="ENOG502QRUK">
    <property type="taxonomic scope" value="Eukaryota"/>
</dbReference>
<feature type="transmembrane region" description="Helical" evidence="9">
    <location>
        <begin position="51"/>
        <end position="70"/>
    </location>
</feature>
<dbReference type="EMBL" id="AFYH01243209">
    <property type="status" value="NOT_ANNOTATED_CDS"/>
    <property type="molecule type" value="Genomic_DNA"/>
</dbReference>
<dbReference type="HOGENOM" id="CLU_069286_0_0_1"/>